<evidence type="ECO:0000313" key="5">
    <source>
        <dbReference type="EMBL" id="MBD2251991.1"/>
    </source>
</evidence>
<feature type="domain" description="AAA+ ATPase" evidence="4">
    <location>
        <begin position="482"/>
        <end position="614"/>
    </location>
</feature>
<accession>A0ABR8BDQ5</accession>
<dbReference type="CDD" id="cd19481">
    <property type="entry name" value="RecA-like_protease"/>
    <property type="match status" value="1"/>
</dbReference>
<dbReference type="Gene3D" id="3.40.50.300">
    <property type="entry name" value="P-loop containing nucleotide triphosphate hydrolases"/>
    <property type="match status" value="2"/>
</dbReference>
<proteinExistence type="inferred from homology"/>
<keyword evidence="6" id="KW-1185">Reference proteome</keyword>
<evidence type="ECO:0000256" key="3">
    <source>
        <dbReference type="ARBA" id="ARBA00022840"/>
    </source>
</evidence>
<comment type="similarity">
    <text evidence="1">Belongs to the AAA ATPase family.</text>
</comment>
<dbReference type="InterPro" id="IPR027417">
    <property type="entry name" value="P-loop_NTPase"/>
</dbReference>
<dbReference type="InterPro" id="IPR050221">
    <property type="entry name" value="26S_Proteasome_ATPase"/>
</dbReference>
<keyword evidence="3 5" id="KW-0067">ATP-binding</keyword>
<dbReference type="InterPro" id="IPR003959">
    <property type="entry name" value="ATPase_AAA_core"/>
</dbReference>
<dbReference type="Gene3D" id="1.10.8.60">
    <property type="match status" value="1"/>
</dbReference>
<evidence type="ECO:0000256" key="1">
    <source>
        <dbReference type="ARBA" id="ARBA00006914"/>
    </source>
</evidence>
<evidence type="ECO:0000313" key="6">
    <source>
        <dbReference type="Proteomes" id="UP000621307"/>
    </source>
</evidence>
<name>A0ABR8BDQ5_9NOSO</name>
<dbReference type="InterPro" id="IPR054472">
    <property type="entry name" value="WHD"/>
</dbReference>
<dbReference type="InterPro" id="IPR003593">
    <property type="entry name" value="AAA+_ATPase"/>
</dbReference>
<dbReference type="GO" id="GO:0005524">
    <property type="term" value="F:ATP binding"/>
    <property type="evidence" value="ECO:0007669"/>
    <property type="project" value="UniProtKB-KW"/>
</dbReference>
<dbReference type="Proteomes" id="UP000621307">
    <property type="component" value="Unassembled WGS sequence"/>
</dbReference>
<protein>
    <submittedName>
        <fullName evidence="5">ATP-binding protein</fullName>
    </submittedName>
</protein>
<dbReference type="SUPFAM" id="SSF52540">
    <property type="entry name" value="P-loop containing nucleoside triphosphate hydrolases"/>
    <property type="match status" value="2"/>
</dbReference>
<dbReference type="Pfam" id="PF00004">
    <property type="entry name" value="AAA"/>
    <property type="match status" value="1"/>
</dbReference>
<keyword evidence="2" id="KW-0547">Nucleotide-binding</keyword>
<comment type="caution">
    <text evidence="5">The sequence shown here is derived from an EMBL/GenBank/DDBJ whole genome shotgun (WGS) entry which is preliminary data.</text>
</comment>
<evidence type="ECO:0000259" key="4">
    <source>
        <dbReference type="SMART" id="SM00382"/>
    </source>
</evidence>
<reference evidence="5 6" key="1">
    <citation type="journal article" date="2020" name="ISME J.">
        <title>Comparative genomics reveals insights into cyanobacterial evolution and habitat adaptation.</title>
        <authorList>
            <person name="Chen M.Y."/>
            <person name="Teng W.K."/>
            <person name="Zhao L."/>
            <person name="Hu C.X."/>
            <person name="Zhou Y.K."/>
            <person name="Han B.P."/>
            <person name="Song L.R."/>
            <person name="Shu W.S."/>
        </authorList>
    </citation>
    <scope>NUCLEOTIDE SEQUENCE [LARGE SCALE GENOMIC DNA]</scope>
    <source>
        <strain evidence="5 6">FACHB-3921</strain>
    </source>
</reference>
<gene>
    <name evidence="5" type="ORF">H6G14_11860</name>
</gene>
<evidence type="ECO:0000256" key="2">
    <source>
        <dbReference type="ARBA" id="ARBA00022741"/>
    </source>
</evidence>
<organism evidence="5 6">
    <name type="scientific">Nostoc parmelioides FACHB-3921</name>
    <dbReference type="NCBI Taxonomy" id="2692909"/>
    <lineage>
        <taxon>Bacteria</taxon>
        <taxon>Bacillati</taxon>
        <taxon>Cyanobacteriota</taxon>
        <taxon>Cyanophyceae</taxon>
        <taxon>Nostocales</taxon>
        <taxon>Nostocaceae</taxon>
        <taxon>Nostoc</taxon>
    </lineage>
</organism>
<dbReference type="PANTHER" id="PTHR23073">
    <property type="entry name" value="26S PROTEASOME REGULATORY SUBUNIT"/>
    <property type="match status" value="1"/>
</dbReference>
<sequence length="701" mass="78365">MPDANSITNQLNICFLRLDNLLADALVKAEATHSGTGHLYISLETVEHLLDRPPGSPHLWIPQTNDFSLLLPAFADSFQLSPVELDIFLIALAPEFDRRYEQIYGYLHDDITQKRPTVDLVLNLLCPNAEAKLALRAALAPHAPLIRQHLLHLIPDPKSVEPTLLTHSLKVDDQIVRFCLGQLHLDPRLANIGEIVSPTQALSDLAVASEIKQTLHSAQLQPAPNFYLYGSPDLCKQAAAAIAHELKRSLLVIKLQYLQEQKLELQQIFALALREAHFHQALSYFDGVDTLGQTADTYQVYQLLRSLQNLPPFFTNHQSDRPPILFAGRESWQPASTGKLGAIVVPIPIPDTAQRQSIWQQALRNTNNHLTPVDVLSLADRFRFSPSQIENSVAIARQKVMGRSGSESGAVILVEDLFVGARAQAGHDLSTLAPKIDPHYTWDDIVLPNRQKQQLQDICNQLRYRQKVYATWGFEQKLSLGKGINVLFAGPPGTGKTMAADVIAHDLDLDLYKIDLSQVVSKYIGETEKNLSKIFTAATSSNAILLFDEADALFGKRSEVQDAHDRYANIEIGYLLQQMESYEGLAILTTNMRSNLDTAFSRRLRAIVDFPIPSNQHRRQIWQQIWPATLPKQIDEDALDLLAAELDIPGAHIRNIALAAAFLAAAEESPVTMLHILRSAEQEYLKMGRLLSVQKFQQYIQ</sequence>
<dbReference type="SMART" id="SM00382">
    <property type="entry name" value="AAA"/>
    <property type="match status" value="1"/>
</dbReference>
<dbReference type="Pfam" id="PF22977">
    <property type="entry name" value="WHD"/>
    <property type="match status" value="1"/>
</dbReference>
<dbReference type="RefSeq" id="WP_190567619.1">
    <property type="nucleotide sequence ID" value="NZ_JACJQL010000014.1"/>
</dbReference>
<dbReference type="EMBL" id="JACJQL010000014">
    <property type="protein sequence ID" value="MBD2251991.1"/>
    <property type="molecule type" value="Genomic_DNA"/>
</dbReference>